<dbReference type="AlphaFoldDB" id="A0A9J6GPN7"/>
<organism evidence="6 7">
    <name type="scientific">Haemaphysalis longicornis</name>
    <name type="common">Bush tick</name>
    <dbReference type="NCBI Taxonomy" id="44386"/>
    <lineage>
        <taxon>Eukaryota</taxon>
        <taxon>Metazoa</taxon>
        <taxon>Ecdysozoa</taxon>
        <taxon>Arthropoda</taxon>
        <taxon>Chelicerata</taxon>
        <taxon>Arachnida</taxon>
        <taxon>Acari</taxon>
        <taxon>Parasitiformes</taxon>
        <taxon>Ixodida</taxon>
        <taxon>Ixodoidea</taxon>
        <taxon>Ixodidae</taxon>
        <taxon>Haemaphysalinae</taxon>
        <taxon>Haemaphysalis</taxon>
    </lineage>
</organism>
<accession>A0A9J6GPN7</accession>
<sequence length="273" mass="31643">MAYPQLPVADTEVLTPDDDHSDIPISAIGLRCRSVLSMRLDVPQLLLGPLGHRDWRGLALLVGFSCDEVELLREHGKSPTSLLLDKWEERSGNEQPTIVQLVKHLESLERYDILDDIRAELGKDIEFYRKREACGPQEVIQELKSWSSVRRPIYDAFVCYTVDDWPFVRRLVEKLEPLGLRLFLPNRDLKAGVLQYSTFYELMEKWCRKTIIVFSPNFLQSEECRVQQRFIESINIEQAQQKLIPVVIRPCKLDGMIKMMSKINLCNESNLQP</sequence>
<dbReference type="InterPro" id="IPR017281">
    <property type="entry name" value="Myelin_different_resp_MyD88"/>
</dbReference>
<dbReference type="PANTHER" id="PTHR15079:SF3">
    <property type="entry name" value="MYELOID DIFFERENTIATION PRIMARY RESPONSE PROTEIN MYD88"/>
    <property type="match status" value="1"/>
</dbReference>
<dbReference type="Gene3D" id="1.10.533.10">
    <property type="entry name" value="Death Domain, Fas"/>
    <property type="match status" value="1"/>
</dbReference>
<dbReference type="OMA" id="QHLMCLE"/>
<dbReference type="GO" id="GO:0002755">
    <property type="term" value="P:MyD88-dependent toll-like receptor signaling pathway"/>
    <property type="evidence" value="ECO:0007669"/>
    <property type="project" value="InterPro"/>
</dbReference>
<dbReference type="OrthoDB" id="10037120at2759"/>
<evidence type="ECO:0000259" key="5">
    <source>
        <dbReference type="PROSITE" id="PS50104"/>
    </source>
</evidence>
<dbReference type="SMART" id="SM00255">
    <property type="entry name" value="TIR"/>
    <property type="match status" value="1"/>
</dbReference>
<evidence type="ECO:0000256" key="3">
    <source>
        <dbReference type="ARBA" id="ARBA00023198"/>
    </source>
</evidence>
<reference evidence="6 7" key="1">
    <citation type="journal article" date="2020" name="Cell">
        <title>Large-Scale Comparative Analyses of Tick Genomes Elucidate Their Genetic Diversity and Vector Capacities.</title>
        <authorList>
            <consortium name="Tick Genome and Microbiome Consortium (TIGMIC)"/>
            <person name="Jia N."/>
            <person name="Wang J."/>
            <person name="Shi W."/>
            <person name="Du L."/>
            <person name="Sun Y."/>
            <person name="Zhan W."/>
            <person name="Jiang J.F."/>
            <person name="Wang Q."/>
            <person name="Zhang B."/>
            <person name="Ji P."/>
            <person name="Bell-Sakyi L."/>
            <person name="Cui X.M."/>
            <person name="Yuan T.T."/>
            <person name="Jiang B.G."/>
            <person name="Yang W.F."/>
            <person name="Lam T.T."/>
            <person name="Chang Q.C."/>
            <person name="Ding S.J."/>
            <person name="Wang X.J."/>
            <person name="Zhu J.G."/>
            <person name="Ruan X.D."/>
            <person name="Zhao L."/>
            <person name="Wei J.T."/>
            <person name="Ye R.Z."/>
            <person name="Que T.C."/>
            <person name="Du C.H."/>
            <person name="Zhou Y.H."/>
            <person name="Cheng J.X."/>
            <person name="Dai P.F."/>
            <person name="Guo W.B."/>
            <person name="Han X.H."/>
            <person name="Huang E.J."/>
            <person name="Li L.F."/>
            <person name="Wei W."/>
            <person name="Gao Y.C."/>
            <person name="Liu J.Z."/>
            <person name="Shao H.Z."/>
            <person name="Wang X."/>
            <person name="Wang C.C."/>
            <person name="Yang T.C."/>
            <person name="Huo Q.B."/>
            <person name="Li W."/>
            <person name="Chen H.Y."/>
            <person name="Chen S.E."/>
            <person name="Zhou L.G."/>
            <person name="Ni X.B."/>
            <person name="Tian J.H."/>
            <person name="Sheng Y."/>
            <person name="Liu T."/>
            <person name="Pan Y.S."/>
            <person name="Xia L.Y."/>
            <person name="Li J."/>
            <person name="Zhao F."/>
            <person name="Cao W.C."/>
        </authorList>
    </citation>
    <scope>NUCLEOTIDE SEQUENCE [LARGE SCALE GENOMIC DNA]</scope>
    <source>
        <strain evidence="6">HaeL-2018</strain>
    </source>
</reference>
<evidence type="ECO:0008006" key="8">
    <source>
        <dbReference type="Google" id="ProtNLM"/>
    </source>
</evidence>
<dbReference type="GO" id="GO:0008063">
    <property type="term" value="P:Toll signaling pathway"/>
    <property type="evidence" value="ECO:0007669"/>
    <property type="project" value="TreeGrafter"/>
</dbReference>
<dbReference type="GO" id="GO:0005886">
    <property type="term" value="C:plasma membrane"/>
    <property type="evidence" value="ECO:0007669"/>
    <property type="project" value="TreeGrafter"/>
</dbReference>
<dbReference type="Gene3D" id="3.40.50.10140">
    <property type="entry name" value="Toll/interleukin-1 receptor homology (TIR) domain"/>
    <property type="match status" value="1"/>
</dbReference>
<comment type="caution">
    <text evidence="6">The sequence shown here is derived from an EMBL/GenBank/DDBJ whole genome shotgun (WGS) entry which is preliminary data.</text>
</comment>
<evidence type="ECO:0000313" key="6">
    <source>
        <dbReference type="EMBL" id="KAH9376649.1"/>
    </source>
</evidence>
<evidence type="ECO:0000256" key="2">
    <source>
        <dbReference type="ARBA" id="ARBA00022490"/>
    </source>
</evidence>
<dbReference type="GO" id="GO:0035325">
    <property type="term" value="F:Toll-like receptor binding"/>
    <property type="evidence" value="ECO:0007669"/>
    <property type="project" value="TreeGrafter"/>
</dbReference>
<dbReference type="Proteomes" id="UP000821853">
    <property type="component" value="Unassembled WGS sequence"/>
</dbReference>
<dbReference type="GO" id="GO:0043123">
    <property type="term" value="P:positive regulation of canonical NF-kappaB signal transduction"/>
    <property type="evidence" value="ECO:0007669"/>
    <property type="project" value="InterPro"/>
</dbReference>
<name>A0A9J6GPN7_HAELO</name>
<dbReference type="Pfam" id="PF00531">
    <property type="entry name" value="Death"/>
    <property type="match status" value="1"/>
</dbReference>
<proteinExistence type="predicted"/>
<dbReference type="GO" id="GO:0050830">
    <property type="term" value="P:defense response to Gram-positive bacterium"/>
    <property type="evidence" value="ECO:0007669"/>
    <property type="project" value="TreeGrafter"/>
</dbReference>
<comment type="subcellular location">
    <subcellularLocation>
        <location evidence="1">Cytoplasm</location>
    </subcellularLocation>
</comment>
<gene>
    <name evidence="6" type="ORF">HPB48_005860</name>
</gene>
<dbReference type="GO" id="GO:0034142">
    <property type="term" value="P:toll-like receptor 4 signaling pathway"/>
    <property type="evidence" value="ECO:0007669"/>
    <property type="project" value="TreeGrafter"/>
</dbReference>
<dbReference type="InterPro" id="IPR000157">
    <property type="entry name" value="TIR_dom"/>
</dbReference>
<keyword evidence="3" id="KW-0395">Inflammatory response</keyword>
<dbReference type="SUPFAM" id="SSF47986">
    <property type="entry name" value="DEATH domain"/>
    <property type="match status" value="1"/>
</dbReference>
<protein>
    <recommendedName>
        <fullName evidence="8">Myeloid differentiation primary response protein MyD88</fullName>
    </recommendedName>
</protein>
<dbReference type="EMBL" id="JABSTR010000008">
    <property type="protein sequence ID" value="KAH9376649.1"/>
    <property type="molecule type" value="Genomic_DNA"/>
</dbReference>
<evidence type="ECO:0000259" key="4">
    <source>
        <dbReference type="PROSITE" id="PS50017"/>
    </source>
</evidence>
<evidence type="ECO:0000313" key="7">
    <source>
        <dbReference type="Proteomes" id="UP000821853"/>
    </source>
</evidence>
<dbReference type="GO" id="GO:0005737">
    <property type="term" value="C:cytoplasm"/>
    <property type="evidence" value="ECO:0007669"/>
    <property type="project" value="UniProtKB-SubCell"/>
</dbReference>
<dbReference type="PROSITE" id="PS50017">
    <property type="entry name" value="DEATH_DOMAIN"/>
    <property type="match status" value="1"/>
</dbReference>
<dbReference type="PROSITE" id="PS50104">
    <property type="entry name" value="TIR"/>
    <property type="match status" value="1"/>
</dbReference>
<dbReference type="SUPFAM" id="SSF52200">
    <property type="entry name" value="Toll/Interleukin receptor TIR domain"/>
    <property type="match status" value="1"/>
</dbReference>
<dbReference type="InterPro" id="IPR011029">
    <property type="entry name" value="DEATH-like_dom_sf"/>
</dbReference>
<dbReference type="VEuPathDB" id="VectorBase:HLOH_057938"/>
<keyword evidence="7" id="KW-1185">Reference proteome</keyword>
<feature type="domain" description="Death" evidence="4">
    <location>
        <begin position="54"/>
        <end position="121"/>
    </location>
</feature>
<dbReference type="SMART" id="SM00005">
    <property type="entry name" value="DEATH"/>
    <property type="match status" value="1"/>
</dbReference>
<keyword evidence="2" id="KW-0963">Cytoplasm</keyword>
<dbReference type="InterPro" id="IPR000488">
    <property type="entry name" value="Death_dom"/>
</dbReference>
<dbReference type="GO" id="GO:0070976">
    <property type="term" value="F:TIR domain binding"/>
    <property type="evidence" value="ECO:0007669"/>
    <property type="project" value="InterPro"/>
</dbReference>
<dbReference type="PANTHER" id="PTHR15079">
    <property type="entry name" value="MYD88"/>
    <property type="match status" value="1"/>
</dbReference>
<dbReference type="InterPro" id="IPR035897">
    <property type="entry name" value="Toll_tir_struct_dom_sf"/>
</dbReference>
<dbReference type="Pfam" id="PF13676">
    <property type="entry name" value="TIR_2"/>
    <property type="match status" value="1"/>
</dbReference>
<evidence type="ECO:0000256" key="1">
    <source>
        <dbReference type="ARBA" id="ARBA00004496"/>
    </source>
</evidence>
<dbReference type="GO" id="GO:0045087">
    <property type="term" value="P:innate immune response"/>
    <property type="evidence" value="ECO:0007669"/>
    <property type="project" value="TreeGrafter"/>
</dbReference>
<feature type="domain" description="TIR" evidence="5">
    <location>
        <begin position="152"/>
        <end position="273"/>
    </location>
</feature>